<reference evidence="7 8" key="1">
    <citation type="submission" date="2019-07" db="EMBL/GenBank/DDBJ databases">
        <title>The draft genome sequence of Vibrio algivorus M1486.</title>
        <authorList>
            <person name="Meng X."/>
        </authorList>
    </citation>
    <scope>NUCLEOTIDE SEQUENCE [LARGE SCALE GENOMIC DNA]</scope>
    <source>
        <strain evidence="7 8">M1486</strain>
    </source>
</reference>
<feature type="transmembrane region" description="Helical" evidence="6">
    <location>
        <begin position="62"/>
        <end position="84"/>
    </location>
</feature>
<evidence type="ECO:0000313" key="7">
    <source>
        <dbReference type="EMBL" id="TVO39997.1"/>
    </source>
</evidence>
<comment type="similarity">
    <text evidence="2">Belongs to the acetate uptake transporter (AceTr) (TC 2.A.96) family.</text>
</comment>
<feature type="transmembrane region" description="Helical" evidence="6">
    <location>
        <begin position="12"/>
        <end position="31"/>
    </location>
</feature>
<feature type="transmembrane region" description="Helical" evidence="6">
    <location>
        <begin position="96"/>
        <end position="115"/>
    </location>
</feature>
<keyword evidence="4 6" id="KW-1133">Transmembrane helix</keyword>
<keyword evidence="3 6" id="KW-0812">Transmembrane</keyword>
<feature type="transmembrane region" description="Helical" evidence="6">
    <location>
        <begin position="122"/>
        <end position="142"/>
    </location>
</feature>
<dbReference type="PANTHER" id="PTHR30178">
    <property type="entry name" value="INNER MEMBRANE PROTEIN YAAH"/>
    <property type="match status" value="1"/>
</dbReference>
<dbReference type="Proteomes" id="UP000319828">
    <property type="component" value="Unassembled WGS sequence"/>
</dbReference>
<dbReference type="InterPro" id="IPR000791">
    <property type="entry name" value="Gpr1/Fun34/SatP-like"/>
</dbReference>
<keyword evidence="5 6" id="KW-0472">Membrane</keyword>
<protein>
    <recommendedName>
        <fullName evidence="9">Acetate uptake transporter</fullName>
    </recommendedName>
</protein>
<organism evidence="7 8">
    <name type="scientific">Vibrio algivorus</name>
    <dbReference type="NCBI Taxonomy" id="1667024"/>
    <lineage>
        <taxon>Bacteria</taxon>
        <taxon>Pseudomonadati</taxon>
        <taxon>Pseudomonadota</taxon>
        <taxon>Gammaproteobacteria</taxon>
        <taxon>Vibrionales</taxon>
        <taxon>Vibrionaceae</taxon>
        <taxon>Vibrio</taxon>
    </lineage>
</organism>
<feature type="transmembrane region" description="Helical" evidence="6">
    <location>
        <begin position="148"/>
        <end position="168"/>
    </location>
</feature>
<evidence type="ECO:0000256" key="3">
    <source>
        <dbReference type="ARBA" id="ARBA00022692"/>
    </source>
</evidence>
<evidence type="ECO:0000256" key="1">
    <source>
        <dbReference type="ARBA" id="ARBA00004141"/>
    </source>
</evidence>
<feature type="transmembrane region" description="Helical" evidence="6">
    <location>
        <begin position="37"/>
        <end position="55"/>
    </location>
</feature>
<evidence type="ECO:0000256" key="6">
    <source>
        <dbReference type="SAM" id="Phobius"/>
    </source>
</evidence>
<dbReference type="InterPro" id="IPR047623">
    <property type="entry name" value="SatP"/>
</dbReference>
<proteinExistence type="inferred from homology"/>
<dbReference type="NCBIfam" id="NF038013">
    <property type="entry name" value="AceTr_1"/>
    <property type="match status" value="1"/>
</dbReference>
<dbReference type="GO" id="GO:0015360">
    <property type="term" value="F:acetate:proton symporter activity"/>
    <property type="evidence" value="ECO:0007669"/>
    <property type="project" value="TreeGrafter"/>
</dbReference>
<accession>A0A557PH72</accession>
<dbReference type="OrthoDB" id="5871567at2"/>
<sequence>MKSSSIDYTPLGLFAFSLTSILVNLHGLGLFPLNALIISMALIFGGGTQLFIGLVEYKQGHTFAGITFSAYGLYWLSYVGILLFPLLNVSLTPPTALIGCYFLLWGIFTSIMAIIARQLSLIDFVIFTSLALLYLLLALHQFIPSPSINTMASLVGILCGCCAFYLAVAKILQQELGVYFLPIGMNLLTKTKE</sequence>
<dbReference type="RefSeq" id="WP_144229725.1">
    <property type="nucleotide sequence ID" value="NZ_CANNCB010000004.1"/>
</dbReference>
<dbReference type="Pfam" id="PF01184">
    <property type="entry name" value="Gpr1_Fun34_YaaH"/>
    <property type="match status" value="1"/>
</dbReference>
<gene>
    <name evidence="7" type="ORF">FOF44_00635</name>
</gene>
<evidence type="ECO:0000256" key="5">
    <source>
        <dbReference type="ARBA" id="ARBA00023136"/>
    </source>
</evidence>
<evidence type="ECO:0000256" key="4">
    <source>
        <dbReference type="ARBA" id="ARBA00022989"/>
    </source>
</evidence>
<evidence type="ECO:0008006" key="9">
    <source>
        <dbReference type="Google" id="ProtNLM"/>
    </source>
</evidence>
<comment type="subcellular location">
    <subcellularLocation>
        <location evidence="1">Membrane</location>
        <topology evidence="1">Multi-pass membrane protein</topology>
    </subcellularLocation>
</comment>
<dbReference type="AlphaFoldDB" id="A0A557PH72"/>
<dbReference type="PANTHER" id="PTHR30178:SF3">
    <property type="entry name" value="SUCCINATE-ACETATE_PROTON SYMPORTER SATP"/>
    <property type="match status" value="1"/>
</dbReference>
<dbReference type="GO" id="GO:0071422">
    <property type="term" value="P:succinate transmembrane transport"/>
    <property type="evidence" value="ECO:0007669"/>
    <property type="project" value="TreeGrafter"/>
</dbReference>
<dbReference type="EMBL" id="VMKJ01000001">
    <property type="protein sequence ID" value="TVO39997.1"/>
    <property type="molecule type" value="Genomic_DNA"/>
</dbReference>
<dbReference type="GO" id="GO:0005886">
    <property type="term" value="C:plasma membrane"/>
    <property type="evidence" value="ECO:0007669"/>
    <property type="project" value="TreeGrafter"/>
</dbReference>
<name>A0A557PH72_9VIBR</name>
<comment type="caution">
    <text evidence="7">The sequence shown here is derived from an EMBL/GenBank/DDBJ whole genome shotgun (WGS) entry which is preliminary data.</text>
</comment>
<evidence type="ECO:0000256" key="2">
    <source>
        <dbReference type="ARBA" id="ARBA00005587"/>
    </source>
</evidence>
<evidence type="ECO:0000313" key="8">
    <source>
        <dbReference type="Proteomes" id="UP000319828"/>
    </source>
</evidence>